<reference evidence="3 4" key="1">
    <citation type="submission" date="2024-03" db="EMBL/GenBank/DDBJ databases">
        <authorList>
            <person name="Martinez-Hernandez J."/>
        </authorList>
    </citation>
    <scope>NUCLEOTIDE SEQUENCE [LARGE SCALE GENOMIC DNA]</scope>
</reference>
<dbReference type="PANTHER" id="PTHR47723:SF19">
    <property type="entry name" value="POLYNUCLEOTIDYL TRANSFERASE, RIBONUCLEASE H-LIKE SUPERFAMILY PROTEIN"/>
    <property type="match status" value="1"/>
</dbReference>
<dbReference type="PANTHER" id="PTHR47723">
    <property type="entry name" value="OS05G0353850 PROTEIN"/>
    <property type="match status" value="1"/>
</dbReference>
<dbReference type="SUPFAM" id="SSF53098">
    <property type="entry name" value="Ribonuclease H-like"/>
    <property type="match status" value="1"/>
</dbReference>
<protein>
    <submittedName>
        <fullName evidence="3">Uncharacterized protein</fullName>
    </submittedName>
</protein>
<dbReference type="AlphaFoldDB" id="A0AAV1Y0U9"/>
<evidence type="ECO:0000259" key="2">
    <source>
        <dbReference type="Pfam" id="PF13966"/>
    </source>
</evidence>
<gene>
    <name evidence="3" type="ORF">LLUT_LOCUS28480</name>
</gene>
<accession>A0AAV1Y0U9</accession>
<dbReference type="InterPro" id="IPR036397">
    <property type="entry name" value="RNaseH_sf"/>
</dbReference>
<evidence type="ECO:0000313" key="4">
    <source>
        <dbReference type="Proteomes" id="UP001497480"/>
    </source>
</evidence>
<dbReference type="CDD" id="cd06222">
    <property type="entry name" value="RNase_H_like"/>
    <property type="match status" value="1"/>
</dbReference>
<feature type="domain" description="Reverse transcriptase zinc-binding" evidence="2">
    <location>
        <begin position="52"/>
        <end position="116"/>
    </location>
</feature>
<organism evidence="3 4">
    <name type="scientific">Lupinus luteus</name>
    <name type="common">European yellow lupine</name>
    <dbReference type="NCBI Taxonomy" id="3873"/>
    <lineage>
        <taxon>Eukaryota</taxon>
        <taxon>Viridiplantae</taxon>
        <taxon>Streptophyta</taxon>
        <taxon>Embryophyta</taxon>
        <taxon>Tracheophyta</taxon>
        <taxon>Spermatophyta</taxon>
        <taxon>Magnoliopsida</taxon>
        <taxon>eudicotyledons</taxon>
        <taxon>Gunneridae</taxon>
        <taxon>Pentapetalae</taxon>
        <taxon>rosids</taxon>
        <taxon>fabids</taxon>
        <taxon>Fabales</taxon>
        <taxon>Fabaceae</taxon>
        <taxon>Papilionoideae</taxon>
        <taxon>50 kb inversion clade</taxon>
        <taxon>genistoids sensu lato</taxon>
        <taxon>core genistoids</taxon>
        <taxon>Genisteae</taxon>
        <taxon>Lupinus</taxon>
    </lineage>
</organism>
<dbReference type="InterPro" id="IPR044730">
    <property type="entry name" value="RNase_H-like_dom_plant"/>
</dbReference>
<dbReference type="Pfam" id="PF13456">
    <property type="entry name" value="RVT_3"/>
    <property type="match status" value="1"/>
</dbReference>
<proteinExistence type="predicted"/>
<keyword evidence="4" id="KW-1185">Reference proteome</keyword>
<evidence type="ECO:0000313" key="3">
    <source>
        <dbReference type="EMBL" id="CAL0327420.1"/>
    </source>
</evidence>
<feature type="domain" description="RNase H type-1" evidence="1">
    <location>
        <begin position="229"/>
        <end position="336"/>
    </location>
</feature>
<dbReference type="EMBL" id="CAXHTB010000020">
    <property type="protein sequence ID" value="CAL0327420.1"/>
    <property type="molecule type" value="Genomic_DNA"/>
</dbReference>
<dbReference type="GO" id="GO:0003676">
    <property type="term" value="F:nucleic acid binding"/>
    <property type="evidence" value="ECO:0007669"/>
    <property type="project" value="InterPro"/>
</dbReference>
<dbReference type="InterPro" id="IPR002156">
    <property type="entry name" value="RNaseH_domain"/>
</dbReference>
<dbReference type="Pfam" id="PF13966">
    <property type="entry name" value="zf-RVT"/>
    <property type="match status" value="1"/>
</dbReference>
<dbReference type="InterPro" id="IPR053151">
    <property type="entry name" value="RNase_H-like"/>
</dbReference>
<dbReference type="InterPro" id="IPR012337">
    <property type="entry name" value="RNaseH-like_sf"/>
</dbReference>
<dbReference type="InterPro" id="IPR026960">
    <property type="entry name" value="RVT-Znf"/>
</dbReference>
<comment type="caution">
    <text evidence="3">The sequence shown here is derived from an EMBL/GenBank/DDBJ whole genome shotgun (WGS) entry which is preliminary data.</text>
</comment>
<dbReference type="Gene3D" id="3.30.420.10">
    <property type="entry name" value="Ribonuclease H-like superfamily/Ribonuclease H"/>
    <property type="match status" value="1"/>
</dbReference>
<dbReference type="Proteomes" id="UP001497480">
    <property type="component" value="Unassembled WGS sequence"/>
</dbReference>
<dbReference type="GO" id="GO:0004523">
    <property type="term" value="F:RNA-DNA hybrid ribonuclease activity"/>
    <property type="evidence" value="ECO:0007669"/>
    <property type="project" value="InterPro"/>
</dbReference>
<evidence type="ECO:0000259" key="1">
    <source>
        <dbReference type="Pfam" id="PF13456"/>
    </source>
</evidence>
<sequence length="343" mass="38260">MDEPSHSFLLSGCFPLLDEPQKAMLGALVTDDKIRRVVYCIGYNSLSNDSLPDVVWDWKGPLHINFLLWRLIGNSLPINSLRFKRHLTLIACCPRCCHEENTIHAFRDCDFVKAVWNSIIPSSASASFFCIDLKDWCTSNLTSSLLHFGNVHWSLVFGIAIDAIWRCRNKLIFDNEETTCRSLCAEIEARSKCTVDAFQQQVNSSGPSALPLSGPICWFPPYLDWIKLNTGGAFSPVKLLAGCGGVVRDHFGAFVFNFANKIGLCSIIQAELWGILLGLRLLLQRGFLKVCLETDSASSLHLLRSGCAPPHPCASLVNQIRLLIPQFLHFHCSHIFLGLLSLL</sequence>
<name>A0AAV1Y0U9_LUPLU</name>